<keyword evidence="2" id="KW-1185">Reference proteome</keyword>
<evidence type="ECO:0000313" key="2">
    <source>
        <dbReference type="Proteomes" id="UP000598217"/>
    </source>
</evidence>
<name>A0ABR9HMW8_9ACTN</name>
<evidence type="ECO:0008006" key="3">
    <source>
        <dbReference type="Google" id="ProtNLM"/>
    </source>
</evidence>
<organism evidence="1 2">
    <name type="scientific">Nocardiopsis terrae</name>
    <dbReference type="NCBI Taxonomy" id="372655"/>
    <lineage>
        <taxon>Bacteria</taxon>
        <taxon>Bacillati</taxon>
        <taxon>Actinomycetota</taxon>
        <taxon>Actinomycetes</taxon>
        <taxon>Streptosporangiales</taxon>
        <taxon>Nocardiopsidaceae</taxon>
        <taxon>Nocardiopsis</taxon>
    </lineage>
</organism>
<gene>
    <name evidence="1" type="ORF">H4W79_004566</name>
</gene>
<reference evidence="1 2" key="1">
    <citation type="submission" date="2020-10" db="EMBL/GenBank/DDBJ databases">
        <title>Sequencing the genomes of 1000 actinobacteria strains.</title>
        <authorList>
            <person name="Klenk H.-P."/>
        </authorList>
    </citation>
    <scope>NUCLEOTIDE SEQUENCE [LARGE SCALE GENOMIC DNA]</scope>
    <source>
        <strain evidence="1 2">DSM 45157</strain>
    </source>
</reference>
<comment type="caution">
    <text evidence="1">The sequence shown here is derived from an EMBL/GenBank/DDBJ whole genome shotgun (WGS) entry which is preliminary data.</text>
</comment>
<dbReference type="EMBL" id="JADBDY010000001">
    <property type="protein sequence ID" value="MBE1460352.1"/>
    <property type="molecule type" value="Genomic_DNA"/>
</dbReference>
<sequence length="270" mass="29731">MTDLITVWQRSTVAELSWTTTSGPSGIPVVPLVWRGRPCAALPYSMAETALSLRGRRVAFSVSAEDAGGRTAVVGTGPVEVFEDVEGTEFVEHMVEQEAVKHPPTRLRADSLMARRENWWWVSRLLVSLASVEEQHEPHPRTRAGDALLVRDRAGSPEVGVVTAEDWSDRPARSVGLWSREGGLLEGAQEPVFVFSHQYSPDFERWERWSRSGRLDGETLVVDGVEGAPTGTDPSGPLQPYRLLERLSNHRSLARACRSGITAAESRLAP</sequence>
<proteinExistence type="predicted"/>
<protein>
    <recommendedName>
        <fullName evidence="3">Pyridoxamine 5'-phosphate oxidase</fullName>
    </recommendedName>
</protein>
<dbReference type="RefSeq" id="WP_191267091.1">
    <property type="nucleotide sequence ID" value="NZ_BMXJ01000001.1"/>
</dbReference>
<accession>A0ABR9HMW8</accession>
<evidence type="ECO:0000313" key="1">
    <source>
        <dbReference type="EMBL" id="MBE1460352.1"/>
    </source>
</evidence>
<dbReference type="Proteomes" id="UP000598217">
    <property type="component" value="Unassembled WGS sequence"/>
</dbReference>